<protein>
    <submittedName>
        <fullName evidence="1">Uncharacterized protein</fullName>
    </submittedName>
</protein>
<dbReference type="Proteomes" id="UP001314170">
    <property type="component" value="Unassembled WGS sequence"/>
</dbReference>
<dbReference type="PANTHER" id="PTHR37201:SF1">
    <property type="entry name" value="WD REPEAT PROTEIN"/>
    <property type="match status" value="1"/>
</dbReference>
<comment type="caution">
    <text evidence="1">The sequence shown here is derived from an EMBL/GenBank/DDBJ whole genome shotgun (WGS) entry which is preliminary data.</text>
</comment>
<name>A0AAV1QPM3_9ROSI</name>
<dbReference type="AlphaFoldDB" id="A0AAV1QPM3"/>
<keyword evidence="2" id="KW-1185">Reference proteome</keyword>
<organism evidence="1 2">
    <name type="scientific">Dovyalis caffra</name>
    <dbReference type="NCBI Taxonomy" id="77055"/>
    <lineage>
        <taxon>Eukaryota</taxon>
        <taxon>Viridiplantae</taxon>
        <taxon>Streptophyta</taxon>
        <taxon>Embryophyta</taxon>
        <taxon>Tracheophyta</taxon>
        <taxon>Spermatophyta</taxon>
        <taxon>Magnoliopsida</taxon>
        <taxon>eudicotyledons</taxon>
        <taxon>Gunneridae</taxon>
        <taxon>Pentapetalae</taxon>
        <taxon>rosids</taxon>
        <taxon>fabids</taxon>
        <taxon>Malpighiales</taxon>
        <taxon>Salicaceae</taxon>
        <taxon>Flacourtieae</taxon>
        <taxon>Dovyalis</taxon>
    </lineage>
</organism>
<accession>A0AAV1QPM3</accession>
<evidence type="ECO:0000313" key="2">
    <source>
        <dbReference type="Proteomes" id="UP001314170"/>
    </source>
</evidence>
<gene>
    <name evidence="1" type="ORF">DCAF_LOCUS1310</name>
</gene>
<evidence type="ECO:0000313" key="1">
    <source>
        <dbReference type="EMBL" id="CAK7323681.1"/>
    </source>
</evidence>
<dbReference type="EMBL" id="CAWUPB010000131">
    <property type="protein sequence ID" value="CAK7323681.1"/>
    <property type="molecule type" value="Genomic_DNA"/>
</dbReference>
<dbReference type="PANTHER" id="PTHR37201">
    <property type="entry name" value="WD REPEAT PROTEIN"/>
    <property type="match status" value="1"/>
</dbReference>
<proteinExistence type="predicted"/>
<reference evidence="1 2" key="1">
    <citation type="submission" date="2024-01" db="EMBL/GenBank/DDBJ databases">
        <authorList>
            <person name="Waweru B."/>
        </authorList>
    </citation>
    <scope>NUCLEOTIDE SEQUENCE [LARGE SCALE GENOMIC DNA]</scope>
</reference>
<sequence>MTWSGISKTVPIEILEEDVVTFLDPPKELIPLDPDTYNPAAYLWSKIEDIPEERRLRLLSLIKQPRLISRAWEIAGMRYEDAKLAKKCGSDLLCCEDGEVCKLVEGWSGGVKGRQEGRKWRDVVKK</sequence>